<comment type="caution">
    <text evidence="3">The sequence shown here is derived from an EMBL/GenBank/DDBJ whole genome shotgun (WGS) entry which is preliminary data.</text>
</comment>
<dbReference type="InterPro" id="IPR045518">
    <property type="entry name" value="2EXR"/>
</dbReference>
<feature type="non-terminal residue" evidence="3">
    <location>
        <position position="1"/>
    </location>
</feature>
<feature type="region of interest" description="Disordered" evidence="1">
    <location>
        <begin position="147"/>
        <end position="176"/>
    </location>
</feature>
<evidence type="ECO:0000259" key="2">
    <source>
        <dbReference type="Pfam" id="PF20150"/>
    </source>
</evidence>
<evidence type="ECO:0000313" key="3">
    <source>
        <dbReference type="EMBL" id="KAF4414806.1"/>
    </source>
</evidence>
<feature type="domain" description="2EXR" evidence="2">
    <location>
        <begin position="14"/>
        <end position="107"/>
    </location>
</feature>
<dbReference type="Proteomes" id="UP000605986">
    <property type="component" value="Unassembled WGS sequence"/>
</dbReference>
<proteinExistence type="predicted"/>
<keyword evidence="4" id="KW-1185">Reference proteome</keyword>
<sequence>SPPHSPLPMALDCFFKFPYLPSDLRLMIWEAALRPSYEDHTKNQIRSGLHYFFIEGIENANRLLSTCKTRCYSPRYIEKRNTVKEVSAYLWDYGMWGACTESRRVINTQFRKGKWRQFANDILVEQRLRGPAFATLSHAQLENAWRDKDREKNTKAKGEVDKDGGDDGKDENQGSHREDWYHDLSTVIHYGENFSAATQPMKDLFIFGDTRWPSGSPLYGGSTNLYTLLTLFFRDVTVSPSRKGFPTVANLGFFYNDKWAEGIRLGEPHWPFTTEMWRANPRGQFLLILYLCILRGFKTKLWLIDVAYTPISTCQARHQAEKTRQVFYSYNEEYVEVDMLILRTPE</sequence>
<dbReference type="EMBL" id="JAADJG010001679">
    <property type="protein sequence ID" value="KAF4414806.1"/>
    <property type="molecule type" value="Genomic_DNA"/>
</dbReference>
<gene>
    <name evidence="3" type="ORF">F53441_14698</name>
</gene>
<dbReference type="Pfam" id="PF20150">
    <property type="entry name" value="2EXR"/>
    <property type="match status" value="1"/>
</dbReference>
<evidence type="ECO:0000313" key="4">
    <source>
        <dbReference type="Proteomes" id="UP000605986"/>
    </source>
</evidence>
<accession>A0A8H4NC10</accession>
<dbReference type="OrthoDB" id="3596450at2759"/>
<organism evidence="3 4">
    <name type="scientific">Fusarium austroafricanum</name>
    <dbReference type="NCBI Taxonomy" id="2364996"/>
    <lineage>
        <taxon>Eukaryota</taxon>
        <taxon>Fungi</taxon>
        <taxon>Dikarya</taxon>
        <taxon>Ascomycota</taxon>
        <taxon>Pezizomycotina</taxon>
        <taxon>Sordariomycetes</taxon>
        <taxon>Hypocreomycetidae</taxon>
        <taxon>Hypocreales</taxon>
        <taxon>Nectriaceae</taxon>
        <taxon>Fusarium</taxon>
        <taxon>Fusarium concolor species complex</taxon>
    </lineage>
</organism>
<name>A0A8H4NC10_9HYPO</name>
<evidence type="ECO:0000256" key="1">
    <source>
        <dbReference type="SAM" id="MobiDB-lite"/>
    </source>
</evidence>
<feature type="non-terminal residue" evidence="3">
    <location>
        <position position="346"/>
    </location>
</feature>
<protein>
    <recommendedName>
        <fullName evidence="2">2EXR domain-containing protein</fullName>
    </recommendedName>
</protein>
<dbReference type="AlphaFoldDB" id="A0A8H4NC10"/>
<reference evidence="3" key="1">
    <citation type="submission" date="2020-01" db="EMBL/GenBank/DDBJ databases">
        <title>Identification and distribution of gene clusters putatively required for synthesis of sphingolipid metabolism inhibitors in phylogenetically diverse species of the filamentous fungus Fusarium.</title>
        <authorList>
            <person name="Kim H.-S."/>
            <person name="Busman M."/>
            <person name="Brown D.W."/>
            <person name="Divon H."/>
            <person name="Uhlig S."/>
            <person name="Proctor R.H."/>
        </authorList>
    </citation>
    <scope>NUCLEOTIDE SEQUENCE</scope>
    <source>
        <strain evidence="3">NRRL 53441</strain>
    </source>
</reference>